<proteinExistence type="predicted"/>
<dbReference type="EMBL" id="JACJIA010000014">
    <property type="protein sequence ID" value="MBA8956098.1"/>
    <property type="molecule type" value="Genomic_DNA"/>
</dbReference>
<keyword evidence="1 4" id="KW-0808">Transferase</keyword>
<dbReference type="Proteomes" id="UP000572680">
    <property type="component" value="Unassembled WGS sequence"/>
</dbReference>
<dbReference type="RefSeq" id="WP_182848045.1">
    <property type="nucleotide sequence ID" value="NZ_BAAALP010000007.1"/>
</dbReference>
<dbReference type="GO" id="GO:0016747">
    <property type="term" value="F:acyltransferase activity, transferring groups other than amino-acyl groups"/>
    <property type="evidence" value="ECO:0007669"/>
    <property type="project" value="InterPro"/>
</dbReference>
<gene>
    <name evidence="4" type="ORF">HNR61_007780</name>
</gene>
<evidence type="ECO:0000256" key="1">
    <source>
        <dbReference type="ARBA" id="ARBA00022679"/>
    </source>
</evidence>
<evidence type="ECO:0000313" key="5">
    <source>
        <dbReference type="Proteomes" id="UP000572680"/>
    </source>
</evidence>
<dbReference type="InterPro" id="IPR000182">
    <property type="entry name" value="GNAT_dom"/>
</dbReference>
<dbReference type="PANTHER" id="PTHR43877">
    <property type="entry name" value="AMINOALKYLPHOSPHONATE N-ACETYLTRANSFERASE-RELATED-RELATED"/>
    <property type="match status" value="1"/>
</dbReference>
<keyword evidence="2" id="KW-0012">Acyltransferase</keyword>
<protein>
    <submittedName>
        <fullName evidence="4">GNAT superfamily N-acetyltransferase</fullName>
    </submittedName>
</protein>
<dbReference type="PROSITE" id="PS51186">
    <property type="entry name" value="GNAT"/>
    <property type="match status" value="1"/>
</dbReference>
<evidence type="ECO:0000313" key="4">
    <source>
        <dbReference type="EMBL" id="MBA8956098.1"/>
    </source>
</evidence>
<dbReference type="InterPro" id="IPR050832">
    <property type="entry name" value="Bact_Acetyltransf"/>
</dbReference>
<reference evidence="4 5" key="1">
    <citation type="submission" date="2020-08" db="EMBL/GenBank/DDBJ databases">
        <title>Genomic Encyclopedia of Type Strains, Phase IV (KMG-IV): sequencing the most valuable type-strain genomes for metagenomic binning, comparative biology and taxonomic classification.</title>
        <authorList>
            <person name="Goeker M."/>
        </authorList>
    </citation>
    <scope>NUCLEOTIDE SEQUENCE [LARGE SCALE GENOMIC DNA]</scope>
    <source>
        <strain evidence="4 5">DSM 44197</strain>
    </source>
</reference>
<accession>A0A7W3QR83</accession>
<name>A0A7W3QR83_ACTNM</name>
<evidence type="ECO:0000259" key="3">
    <source>
        <dbReference type="PROSITE" id="PS51186"/>
    </source>
</evidence>
<dbReference type="CDD" id="cd04301">
    <property type="entry name" value="NAT_SF"/>
    <property type="match status" value="1"/>
</dbReference>
<comment type="caution">
    <text evidence="4">The sequence shown here is derived from an EMBL/GenBank/DDBJ whole genome shotgun (WGS) entry which is preliminary data.</text>
</comment>
<feature type="domain" description="N-acetyltransferase" evidence="3">
    <location>
        <begin position="5"/>
        <end position="159"/>
    </location>
</feature>
<dbReference type="AlphaFoldDB" id="A0A7W3QR83"/>
<sequence>MAQHTGVRPATEDDVAELVRLRALLFETLGGDYFNPASGDGAWRDALAVVLKERPADGTMRILVVDGGDGLAACGIGSVETRLPGPHLRNGRVGLVIGMVTDPAHRRRGHGRAIMRGLLDWFRDQDVARVDLYASHDGAPLYRELGFVDHPDPALYWRP</sequence>
<dbReference type="Gene3D" id="3.40.630.30">
    <property type="match status" value="1"/>
</dbReference>
<organism evidence="4 5">
    <name type="scientific">Actinomadura namibiensis</name>
    <dbReference type="NCBI Taxonomy" id="182080"/>
    <lineage>
        <taxon>Bacteria</taxon>
        <taxon>Bacillati</taxon>
        <taxon>Actinomycetota</taxon>
        <taxon>Actinomycetes</taxon>
        <taxon>Streptosporangiales</taxon>
        <taxon>Thermomonosporaceae</taxon>
        <taxon>Actinomadura</taxon>
    </lineage>
</organism>
<evidence type="ECO:0000256" key="2">
    <source>
        <dbReference type="ARBA" id="ARBA00023315"/>
    </source>
</evidence>
<dbReference type="SUPFAM" id="SSF55729">
    <property type="entry name" value="Acyl-CoA N-acyltransferases (Nat)"/>
    <property type="match status" value="1"/>
</dbReference>
<keyword evidence="5" id="KW-1185">Reference proteome</keyword>
<dbReference type="Pfam" id="PF00583">
    <property type="entry name" value="Acetyltransf_1"/>
    <property type="match status" value="1"/>
</dbReference>
<dbReference type="InterPro" id="IPR016181">
    <property type="entry name" value="Acyl_CoA_acyltransferase"/>
</dbReference>